<evidence type="ECO:0000256" key="2">
    <source>
        <dbReference type="ARBA" id="ARBA00022771"/>
    </source>
</evidence>
<keyword evidence="7" id="KW-0675">Receptor</keyword>
<keyword evidence="2" id="KW-0863">Zinc-finger</keyword>
<sequence>MAEEEENYLLHLVDDDENSSDSSFSRSLSKLKKSTTKRLKPSLKCAICGDDAYGYNFDVVSCESCKAFFRRNALRPQDKFRCRGNGPCEVTISTRKRCKKCRIDKCFQKSMRKEWILSEEDKQRKKHKIEENRRLKQSHKPIQPRRRRTKAYYRTEETSSGNESPPLIIHDDTPPLIIHDDTTPLMSQFDWSKIEQVRTAYNEAIAYNQVTGVPSYPATQPIHSTVELIRIPTYLSSLRLITYFRKIPEFELFDSEDRVTLIKHNLLAAVFMHIVLIYDPIADTYHEHNTQDPIFQGKDWIDTLGEEFYHDLTATAKQLIQMLEYDRIIIKLLLIIILFTKAFCGYDIIHEPSLNNPLIVLNAHNIYVEILYKYCLHQYGFNRAINLFKNLFNPLLTIQGLSIQLKHLVHSNVDAALLSPLMQSVLQLSDATSSS</sequence>
<feature type="domain" description="Nuclear receptor" evidence="10">
    <location>
        <begin position="42"/>
        <end position="118"/>
    </location>
</feature>
<dbReference type="Proteomes" id="UP000663889">
    <property type="component" value="Unassembled WGS sequence"/>
</dbReference>
<evidence type="ECO:0000256" key="5">
    <source>
        <dbReference type="ARBA" id="ARBA00023125"/>
    </source>
</evidence>
<dbReference type="GO" id="GO:0008270">
    <property type="term" value="F:zinc ion binding"/>
    <property type="evidence" value="ECO:0007669"/>
    <property type="project" value="UniProtKB-KW"/>
</dbReference>
<dbReference type="SUPFAM" id="SSF48508">
    <property type="entry name" value="Nuclear receptor ligand-binding domain"/>
    <property type="match status" value="1"/>
</dbReference>
<feature type="region of interest" description="Disordered" evidence="9">
    <location>
        <begin position="135"/>
        <end position="169"/>
    </location>
</feature>
<dbReference type="Gene3D" id="1.10.565.10">
    <property type="entry name" value="Retinoid X Receptor"/>
    <property type="match status" value="1"/>
</dbReference>
<evidence type="ECO:0000313" key="13">
    <source>
        <dbReference type="Proteomes" id="UP000663874"/>
    </source>
</evidence>
<dbReference type="PROSITE" id="PS51030">
    <property type="entry name" value="NUCLEAR_REC_DBD_2"/>
    <property type="match status" value="1"/>
</dbReference>
<dbReference type="EMBL" id="CAJNOU010003135">
    <property type="protein sequence ID" value="CAF1372893.1"/>
    <property type="molecule type" value="Genomic_DNA"/>
</dbReference>
<evidence type="ECO:0000256" key="3">
    <source>
        <dbReference type="ARBA" id="ARBA00022833"/>
    </source>
</evidence>
<accession>A0A819NQK2</accession>
<dbReference type="InterPro" id="IPR050234">
    <property type="entry name" value="Nuclear_hormone_rcpt_NR1"/>
</dbReference>
<organism evidence="12 13">
    <name type="scientific">Rotaria sordida</name>
    <dbReference type="NCBI Taxonomy" id="392033"/>
    <lineage>
        <taxon>Eukaryota</taxon>
        <taxon>Metazoa</taxon>
        <taxon>Spiralia</taxon>
        <taxon>Gnathifera</taxon>
        <taxon>Rotifera</taxon>
        <taxon>Eurotatoria</taxon>
        <taxon>Bdelloidea</taxon>
        <taxon>Philodinida</taxon>
        <taxon>Philodinidae</taxon>
        <taxon>Rotaria</taxon>
    </lineage>
</organism>
<evidence type="ECO:0000256" key="1">
    <source>
        <dbReference type="ARBA" id="ARBA00022723"/>
    </source>
</evidence>
<evidence type="ECO:0000256" key="9">
    <source>
        <dbReference type="SAM" id="MobiDB-lite"/>
    </source>
</evidence>
<dbReference type="SUPFAM" id="SSF57716">
    <property type="entry name" value="Glucocorticoid receptor-like (DNA-binding domain)"/>
    <property type="match status" value="1"/>
</dbReference>
<protein>
    <recommendedName>
        <fullName evidence="10">Nuclear receptor domain-containing protein</fullName>
    </recommendedName>
</protein>
<evidence type="ECO:0000256" key="8">
    <source>
        <dbReference type="ARBA" id="ARBA00023242"/>
    </source>
</evidence>
<gene>
    <name evidence="12" type="ORF">FNK824_LOCUS26059</name>
    <name evidence="11" type="ORF">SEV965_LOCUS29991</name>
</gene>
<evidence type="ECO:0000313" key="11">
    <source>
        <dbReference type="EMBL" id="CAF1372893.1"/>
    </source>
</evidence>
<dbReference type="GO" id="GO:0000978">
    <property type="term" value="F:RNA polymerase II cis-regulatory region sequence-specific DNA binding"/>
    <property type="evidence" value="ECO:0007669"/>
    <property type="project" value="TreeGrafter"/>
</dbReference>
<dbReference type="GO" id="GO:0030154">
    <property type="term" value="P:cell differentiation"/>
    <property type="evidence" value="ECO:0007669"/>
    <property type="project" value="TreeGrafter"/>
</dbReference>
<dbReference type="InterPro" id="IPR013088">
    <property type="entry name" value="Znf_NHR/GATA"/>
</dbReference>
<dbReference type="PANTHER" id="PTHR24082">
    <property type="entry name" value="NUCLEAR HORMONE RECEPTOR"/>
    <property type="match status" value="1"/>
</dbReference>
<dbReference type="GO" id="GO:0045944">
    <property type="term" value="P:positive regulation of transcription by RNA polymerase II"/>
    <property type="evidence" value="ECO:0007669"/>
    <property type="project" value="TreeGrafter"/>
</dbReference>
<dbReference type="InterPro" id="IPR035500">
    <property type="entry name" value="NHR-like_dom_sf"/>
</dbReference>
<evidence type="ECO:0000256" key="6">
    <source>
        <dbReference type="ARBA" id="ARBA00023163"/>
    </source>
</evidence>
<evidence type="ECO:0000313" key="12">
    <source>
        <dbReference type="EMBL" id="CAF4003133.1"/>
    </source>
</evidence>
<dbReference type="PANTHER" id="PTHR24082:SF283">
    <property type="entry name" value="NUCLEAR HORMONE RECEPTOR HR96"/>
    <property type="match status" value="1"/>
</dbReference>
<dbReference type="PRINTS" id="PR00047">
    <property type="entry name" value="STROIDFINGER"/>
</dbReference>
<keyword evidence="6" id="KW-0804">Transcription</keyword>
<comment type="caution">
    <text evidence="12">The sequence shown here is derived from an EMBL/GenBank/DDBJ whole genome shotgun (WGS) entry which is preliminary data.</text>
</comment>
<dbReference type="Proteomes" id="UP000663874">
    <property type="component" value="Unassembled WGS sequence"/>
</dbReference>
<dbReference type="InterPro" id="IPR001628">
    <property type="entry name" value="Znf_hrmn_rcpt"/>
</dbReference>
<evidence type="ECO:0000256" key="4">
    <source>
        <dbReference type="ARBA" id="ARBA00023015"/>
    </source>
</evidence>
<proteinExistence type="predicted"/>
<feature type="compositionally biased region" description="Basic residues" evidence="9">
    <location>
        <begin position="135"/>
        <end position="151"/>
    </location>
</feature>
<keyword evidence="3" id="KW-0862">Zinc</keyword>
<keyword evidence="1" id="KW-0479">Metal-binding</keyword>
<reference evidence="12" key="1">
    <citation type="submission" date="2021-02" db="EMBL/GenBank/DDBJ databases">
        <authorList>
            <person name="Nowell W R."/>
        </authorList>
    </citation>
    <scope>NUCLEOTIDE SEQUENCE</scope>
</reference>
<dbReference type="PROSITE" id="PS00031">
    <property type="entry name" value="NUCLEAR_REC_DBD_1"/>
    <property type="match status" value="1"/>
</dbReference>
<dbReference type="GO" id="GO:0000122">
    <property type="term" value="P:negative regulation of transcription by RNA polymerase II"/>
    <property type="evidence" value="ECO:0007669"/>
    <property type="project" value="TreeGrafter"/>
</dbReference>
<name>A0A819NQK2_9BILA</name>
<evidence type="ECO:0000256" key="7">
    <source>
        <dbReference type="ARBA" id="ARBA00023170"/>
    </source>
</evidence>
<dbReference type="Pfam" id="PF00105">
    <property type="entry name" value="zf-C4"/>
    <property type="match status" value="1"/>
</dbReference>
<dbReference type="AlphaFoldDB" id="A0A819NQK2"/>
<dbReference type="Gene3D" id="3.30.50.10">
    <property type="entry name" value="Erythroid Transcription Factor GATA-1, subunit A"/>
    <property type="match status" value="1"/>
</dbReference>
<keyword evidence="5" id="KW-0238">DNA-binding</keyword>
<keyword evidence="8" id="KW-0539">Nucleus</keyword>
<dbReference type="GO" id="GO:0004879">
    <property type="term" value="F:nuclear receptor activity"/>
    <property type="evidence" value="ECO:0007669"/>
    <property type="project" value="TreeGrafter"/>
</dbReference>
<dbReference type="EMBL" id="CAJOBE010006308">
    <property type="protein sequence ID" value="CAF4003133.1"/>
    <property type="molecule type" value="Genomic_DNA"/>
</dbReference>
<dbReference type="SMART" id="SM00399">
    <property type="entry name" value="ZnF_C4"/>
    <property type="match status" value="1"/>
</dbReference>
<keyword evidence="4" id="KW-0805">Transcription regulation</keyword>
<evidence type="ECO:0000259" key="10">
    <source>
        <dbReference type="PROSITE" id="PS51030"/>
    </source>
</evidence>